<dbReference type="Proteomes" id="UP001222325">
    <property type="component" value="Unassembled WGS sequence"/>
</dbReference>
<name>A0AAD6XKW1_9AGAR</name>
<organism evidence="2 3">
    <name type="scientific">Mycena belliarum</name>
    <dbReference type="NCBI Taxonomy" id="1033014"/>
    <lineage>
        <taxon>Eukaryota</taxon>
        <taxon>Fungi</taxon>
        <taxon>Dikarya</taxon>
        <taxon>Basidiomycota</taxon>
        <taxon>Agaricomycotina</taxon>
        <taxon>Agaricomycetes</taxon>
        <taxon>Agaricomycetidae</taxon>
        <taxon>Agaricales</taxon>
        <taxon>Marasmiineae</taxon>
        <taxon>Mycenaceae</taxon>
        <taxon>Mycena</taxon>
    </lineage>
</organism>
<accession>A0AAD6XKW1</accession>
<evidence type="ECO:0000313" key="2">
    <source>
        <dbReference type="EMBL" id="KAJ7067768.1"/>
    </source>
</evidence>
<comment type="caution">
    <text evidence="2">The sequence shown here is derived from an EMBL/GenBank/DDBJ whole genome shotgun (WGS) entry which is preliminary data.</text>
</comment>
<protein>
    <recommendedName>
        <fullName evidence="4">Secreted protein</fullName>
    </recommendedName>
</protein>
<dbReference type="AlphaFoldDB" id="A0AAD6XKW1"/>
<feature type="signal peptide" evidence="1">
    <location>
        <begin position="1"/>
        <end position="24"/>
    </location>
</feature>
<reference evidence="2" key="1">
    <citation type="submission" date="2023-03" db="EMBL/GenBank/DDBJ databases">
        <title>Massive genome expansion in bonnet fungi (Mycena s.s.) driven by repeated elements and novel gene families across ecological guilds.</title>
        <authorList>
            <consortium name="Lawrence Berkeley National Laboratory"/>
            <person name="Harder C.B."/>
            <person name="Miyauchi S."/>
            <person name="Viragh M."/>
            <person name="Kuo A."/>
            <person name="Thoen E."/>
            <person name="Andreopoulos B."/>
            <person name="Lu D."/>
            <person name="Skrede I."/>
            <person name="Drula E."/>
            <person name="Henrissat B."/>
            <person name="Morin E."/>
            <person name="Kohler A."/>
            <person name="Barry K."/>
            <person name="LaButti K."/>
            <person name="Morin E."/>
            <person name="Salamov A."/>
            <person name="Lipzen A."/>
            <person name="Mereny Z."/>
            <person name="Hegedus B."/>
            <person name="Baldrian P."/>
            <person name="Stursova M."/>
            <person name="Weitz H."/>
            <person name="Taylor A."/>
            <person name="Grigoriev I.V."/>
            <person name="Nagy L.G."/>
            <person name="Martin F."/>
            <person name="Kauserud H."/>
        </authorList>
    </citation>
    <scope>NUCLEOTIDE SEQUENCE</scope>
    <source>
        <strain evidence="2">CBHHK173m</strain>
    </source>
</reference>
<gene>
    <name evidence="2" type="ORF">B0H15DRAFT_871887</name>
</gene>
<feature type="chain" id="PRO_5042264527" description="Secreted protein" evidence="1">
    <location>
        <begin position="25"/>
        <end position="73"/>
    </location>
</feature>
<evidence type="ECO:0000256" key="1">
    <source>
        <dbReference type="SAM" id="SignalP"/>
    </source>
</evidence>
<evidence type="ECO:0000313" key="3">
    <source>
        <dbReference type="Proteomes" id="UP001222325"/>
    </source>
</evidence>
<sequence>MYISTCSIFLFLAFLALKHHDCIACYQCLFLHISLLCSYHGSTHFYASSLSSCACTYKDTIHTHRRSHTDART</sequence>
<proteinExistence type="predicted"/>
<evidence type="ECO:0008006" key="4">
    <source>
        <dbReference type="Google" id="ProtNLM"/>
    </source>
</evidence>
<dbReference type="EMBL" id="JARJCN010000149">
    <property type="protein sequence ID" value="KAJ7067768.1"/>
    <property type="molecule type" value="Genomic_DNA"/>
</dbReference>
<keyword evidence="1" id="KW-0732">Signal</keyword>
<keyword evidence="3" id="KW-1185">Reference proteome</keyword>